<name>A0A139WJR9_TRICA</name>
<dbReference type="EMBL" id="KQ971331">
    <property type="protein sequence ID" value="KYB28298.1"/>
    <property type="molecule type" value="Genomic_DNA"/>
</dbReference>
<gene>
    <name evidence="1" type="primary">AUGUSTUS-3.0.2_32638</name>
    <name evidence="1" type="ORF">TcasGA2_TC032638</name>
</gene>
<dbReference type="InterPro" id="IPR026165">
    <property type="entry name" value="CKAP2_fam"/>
</dbReference>
<dbReference type="InParanoid" id="A0A139WJR9"/>
<proteinExistence type="predicted"/>
<dbReference type="AlphaFoldDB" id="A0A139WJR9"/>
<dbReference type="KEGG" id="tca:100142021"/>
<evidence type="ECO:0000313" key="1">
    <source>
        <dbReference type="EMBL" id="KYB28298.1"/>
    </source>
</evidence>
<sequence length="273" mass="31582">MTPSRETKEVTRRLSEWMKKRGKKIADFHHLKCFGIQLQSKNKAQTADKENVETHIVRENSFDNKQEVEVKNEENFDFSTVAHDALTDLHKLILEGYPSEQCEIWLKLIKNKSKKVQEAPEYWECRAALEQTKGNIDLAVECYKTAIIQGAKVENVDKHLDQLLQKFSLLNIDKKTDDFGNNNQRKVVENARNIFKSSIIQFAVQERIIRTKNIDGDVTLQKKLVATPVRRSTRRSRSAFTTTPKIQIYSSLQDIDSPVRCALDFKCNNALRD</sequence>
<reference evidence="1 2" key="1">
    <citation type="journal article" date="2008" name="Nature">
        <title>The genome of the model beetle and pest Tribolium castaneum.</title>
        <authorList>
            <consortium name="Tribolium Genome Sequencing Consortium"/>
            <person name="Richards S."/>
            <person name="Gibbs R.A."/>
            <person name="Weinstock G.M."/>
            <person name="Brown S.J."/>
            <person name="Denell R."/>
            <person name="Beeman R.W."/>
            <person name="Gibbs R."/>
            <person name="Beeman R.W."/>
            <person name="Brown S.J."/>
            <person name="Bucher G."/>
            <person name="Friedrich M."/>
            <person name="Grimmelikhuijzen C.J."/>
            <person name="Klingler M."/>
            <person name="Lorenzen M."/>
            <person name="Richards S."/>
            <person name="Roth S."/>
            <person name="Schroder R."/>
            <person name="Tautz D."/>
            <person name="Zdobnov E.M."/>
            <person name="Muzny D."/>
            <person name="Gibbs R.A."/>
            <person name="Weinstock G.M."/>
            <person name="Attaway T."/>
            <person name="Bell S."/>
            <person name="Buhay C.J."/>
            <person name="Chandrabose M.N."/>
            <person name="Chavez D."/>
            <person name="Clerk-Blankenburg K.P."/>
            <person name="Cree A."/>
            <person name="Dao M."/>
            <person name="Davis C."/>
            <person name="Chacko J."/>
            <person name="Dinh H."/>
            <person name="Dugan-Rocha S."/>
            <person name="Fowler G."/>
            <person name="Garner T.T."/>
            <person name="Garnes J."/>
            <person name="Gnirke A."/>
            <person name="Hawes A."/>
            <person name="Hernandez J."/>
            <person name="Hines S."/>
            <person name="Holder M."/>
            <person name="Hume J."/>
            <person name="Jhangiani S.N."/>
            <person name="Joshi V."/>
            <person name="Khan Z.M."/>
            <person name="Jackson L."/>
            <person name="Kovar C."/>
            <person name="Kowis A."/>
            <person name="Lee S."/>
            <person name="Lewis L.R."/>
            <person name="Margolis J."/>
            <person name="Morgan M."/>
            <person name="Nazareth L.V."/>
            <person name="Nguyen N."/>
            <person name="Okwuonu G."/>
            <person name="Parker D."/>
            <person name="Richards S."/>
            <person name="Ruiz S.J."/>
            <person name="Santibanez J."/>
            <person name="Savard J."/>
            <person name="Scherer S.E."/>
            <person name="Schneider B."/>
            <person name="Sodergren E."/>
            <person name="Tautz D."/>
            <person name="Vattahil S."/>
            <person name="Villasana D."/>
            <person name="White C.S."/>
            <person name="Wright R."/>
            <person name="Park Y."/>
            <person name="Beeman R.W."/>
            <person name="Lord J."/>
            <person name="Oppert B."/>
            <person name="Lorenzen M."/>
            <person name="Brown S."/>
            <person name="Wang L."/>
            <person name="Savard J."/>
            <person name="Tautz D."/>
            <person name="Richards S."/>
            <person name="Weinstock G."/>
            <person name="Gibbs R.A."/>
            <person name="Liu Y."/>
            <person name="Worley K."/>
            <person name="Weinstock G."/>
            <person name="Elsik C.G."/>
            <person name="Reese J.T."/>
            <person name="Elhaik E."/>
            <person name="Landan G."/>
            <person name="Graur D."/>
            <person name="Arensburger P."/>
            <person name="Atkinson P."/>
            <person name="Beeman R.W."/>
            <person name="Beidler J."/>
            <person name="Brown S.J."/>
            <person name="Demuth J.P."/>
            <person name="Drury D.W."/>
            <person name="Du Y.Z."/>
            <person name="Fujiwara H."/>
            <person name="Lorenzen M."/>
            <person name="Maselli V."/>
            <person name="Osanai M."/>
            <person name="Park Y."/>
            <person name="Robertson H.M."/>
            <person name="Tu Z."/>
            <person name="Wang J.J."/>
            <person name="Wang S."/>
            <person name="Richards S."/>
            <person name="Song H."/>
            <person name="Zhang L."/>
            <person name="Sodergren E."/>
            <person name="Werner D."/>
            <person name="Stanke M."/>
            <person name="Morgenstern B."/>
            <person name="Solovyev V."/>
            <person name="Kosarev P."/>
            <person name="Brown G."/>
            <person name="Chen H.C."/>
            <person name="Ermolaeva O."/>
            <person name="Hlavina W."/>
            <person name="Kapustin Y."/>
            <person name="Kiryutin B."/>
            <person name="Kitts P."/>
            <person name="Maglott D."/>
            <person name="Pruitt K."/>
            <person name="Sapojnikov V."/>
            <person name="Souvorov A."/>
            <person name="Mackey A.J."/>
            <person name="Waterhouse R.M."/>
            <person name="Wyder S."/>
            <person name="Zdobnov E.M."/>
            <person name="Zdobnov E.M."/>
            <person name="Wyder S."/>
            <person name="Kriventseva E.V."/>
            <person name="Kadowaki T."/>
            <person name="Bork P."/>
            <person name="Aranda M."/>
            <person name="Bao R."/>
            <person name="Beermann A."/>
            <person name="Berns N."/>
            <person name="Bolognesi R."/>
            <person name="Bonneton F."/>
            <person name="Bopp D."/>
            <person name="Brown S.J."/>
            <person name="Bucher G."/>
            <person name="Butts T."/>
            <person name="Chaumot A."/>
            <person name="Denell R.E."/>
            <person name="Ferrier D.E."/>
            <person name="Friedrich M."/>
            <person name="Gordon C.M."/>
            <person name="Jindra M."/>
            <person name="Klingler M."/>
            <person name="Lan Q."/>
            <person name="Lattorff H.M."/>
            <person name="Laudet V."/>
            <person name="von Levetsow C."/>
            <person name="Liu Z."/>
            <person name="Lutz R."/>
            <person name="Lynch J.A."/>
            <person name="da Fonseca R.N."/>
            <person name="Posnien N."/>
            <person name="Reuter R."/>
            <person name="Roth S."/>
            <person name="Savard J."/>
            <person name="Schinko J.B."/>
            <person name="Schmitt C."/>
            <person name="Schoppmeier M."/>
            <person name="Schroder R."/>
            <person name="Shippy T.D."/>
            <person name="Simonnet F."/>
            <person name="Marques-Souza H."/>
            <person name="Tautz D."/>
            <person name="Tomoyasu Y."/>
            <person name="Trauner J."/>
            <person name="Van der Zee M."/>
            <person name="Vervoort M."/>
            <person name="Wittkopp N."/>
            <person name="Wimmer E.A."/>
            <person name="Yang X."/>
            <person name="Jones A.K."/>
            <person name="Sattelle D.B."/>
            <person name="Ebert P.R."/>
            <person name="Nelson D."/>
            <person name="Scott J.G."/>
            <person name="Beeman R.W."/>
            <person name="Muthukrishnan S."/>
            <person name="Kramer K.J."/>
            <person name="Arakane Y."/>
            <person name="Beeman R.W."/>
            <person name="Zhu Q."/>
            <person name="Hogenkamp D."/>
            <person name="Dixit R."/>
            <person name="Oppert B."/>
            <person name="Jiang H."/>
            <person name="Zou Z."/>
            <person name="Marshall J."/>
            <person name="Elpidina E."/>
            <person name="Vinokurov K."/>
            <person name="Oppert C."/>
            <person name="Zou Z."/>
            <person name="Evans J."/>
            <person name="Lu Z."/>
            <person name="Zhao P."/>
            <person name="Sumathipala N."/>
            <person name="Altincicek B."/>
            <person name="Vilcinskas A."/>
            <person name="Williams M."/>
            <person name="Hultmark D."/>
            <person name="Hetru C."/>
            <person name="Jiang H."/>
            <person name="Grimmelikhuijzen C.J."/>
            <person name="Hauser F."/>
            <person name="Cazzamali G."/>
            <person name="Williamson M."/>
            <person name="Park Y."/>
            <person name="Li B."/>
            <person name="Tanaka Y."/>
            <person name="Predel R."/>
            <person name="Neupert S."/>
            <person name="Schachtner J."/>
            <person name="Verleyen P."/>
            <person name="Raible F."/>
            <person name="Bork P."/>
            <person name="Friedrich M."/>
            <person name="Walden K.K."/>
            <person name="Robertson H.M."/>
            <person name="Angeli S."/>
            <person name="Foret S."/>
            <person name="Bucher G."/>
            <person name="Schuetz S."/>
            <person name="Maleszka R."/>
            <person name="Wimmer E.A."/>
            <person name="Beeman R.W."/>
            <person name="Lorenzen M."/>
            <person name="Tomoyasu Y."/>
            <person name="Miller S.C."/>
            <person name="Grossmann D."/>
            <person name="Bucher G."/>
        </authorList>
    </citation>
    <scope>NUCLEOTIDE SEQUENCE [LARGE SCALE GENOMIC DNA]</scope>
    <source>
        <strain evidence="1 2">Georgia GA2</strain>
    </source>
</reference>
<keyword evidence="2" id="KW-1185">Reference proteome</keyword>
<accession>A0A139WJR9</accession>
<evidence type="ECO:0000313" key="2">
    <source>
        <dbReference type="Proteomes" id="UP000007266"/>
    </source>
</evidence>
<dbReference type="PANTHER" id="PTHR16076">
    <property type="entry name" value="CYTOSKELETON ASSOCIATED PROTEIN 2-RELATED"/>
    <property type="match status" value="1"/>
</dbReference>
<dbReference type="Proteomes" id="UP000007266">
    <property type="component" value="Linkage group 3"/>
</dbReference>
<dbReference type="OrthoDB" id="6350539at2759"/>
<protein>
    <submittedName>
        <fullName evidence="1">Uncharacterized protein</fullName>
    </submittedName>
</protein>
<reference evidence="1 2" key="2">
    <citation type="journal article" date="2010" name="Nucleic Acids Res.">
        <title>BeetleBase in 2010: revisions to provide comprehensive genomic information for Tribolium castaneum.</title>
        <authorList>
            <person name="Kim H.S."/>
            <person name="Murphy T."/>
            <person name="Xia J."/>
            <person name="Caragea D."/>
            <person name="Park Y."/>
            <person name="Beeman R.W."/>
            <person name="Lorenzen M.D."/>
            <person name="Butcher S."/>
            <person name="Manak J.R."/>
            <person name="Brown S.J."/>
        </authorList>
    </citation>
    <scope>GENOME REANNOTATION</scope>
    <source>
        <strain evidence="1 2">Georgia GA2</strain>
    </source>
</reference>
<organism evidence="1 2">
    <name type="scientific">Tribolium castaneum</name>
    <name type="common">Red flour beetle</name>
    <dbReference type="NCBI Taxonomy" id="7070"/>
    <lineage>
        <taxon>Eukaryota</taxon>
        <taxon>Metazoa</taxon>
        <taxon>Ecdysozoa</taxon>
        <taxon>Arthropoda</taxon>
        <taxon>Hexapoda</taxon>
        <taxon>Insecta</taxon>
        <taxon>Pterygota</taxon>
        <taxon>Neoptera</taxon>
        <taxon>Endopterygota</taxon>
        <taxon>Coleoptera</taxon>
        <taxon>Polyphaga</taxon>
        <taxon>Cucujiformia</taxon>
        <taxon>Tenebrionidae</taxon>
        <taxon>Tenebrionidae incertae sedis</taxon>
        <taxon>Tribolium</taxon>
    </lineage>
</organism>
<dbReference type="PANTHER" id="PTHR16076:SF8">
    <property type="entry name" value="CYTOSKELETON-ASSOCIATED PROTEIN 2"/>
    <property type="match status" value="1"/>
</dbReference>